<dbReference type="NCBIfam" id="NF005146">
    <property type="entry name" value="PRK06606.1"/>
    <property type="match status" value="1"/>
</dbReference>
<dbReference type="UniPathway" id="UPA00049">
    <property type="reaction ID" value="UER00062"/>
</dbReference>
<dbReference type="CDD" id="cd01557">
    <property type="entry name" value="BCAT_beta_family"/>
    <property type="match status" value="1"/>
</dbReference>
<sequence>MQETDKIWMNGELVDWADAKVHVGVHGLHYGSGVFEGIRCYETPAGPAVFRLGDHMQRLHDSARLLYMEIPYTVSELRAATHELVRANGLPASYIRPIAFYGYGQLGVSTQGNPVETVIMNWPWGAYLGEDALARGITASISSWKRVGANTIPHVSKASGVYLNSMLATTEARRAGYDEAILLTDDGYVADGPGENIFVVKNGIVRTPPLSTSILPGLTRDAVITIAQDLGYVVEETPLIRSDLYLADEVFMTGTAAEVTPVRAVDDQELGVGPITRELQTHYLDTVNGRSERWSHWLDVVETVPTEA</sequence>
<dbReference type="InterPro" id="IPR043132">
    <property type="entry name" value="BCAT-like_C"/>
</dbReference>
<dbReference type="InterPro" id="IPR043131">
    <property type="entry name" value="BCAT-like_N"/>
</dbReference>
<evidence type="ECO:0000256" key="10">
    <source>
        <dbReference type="ARBA" id="ARBA00023304"/>
    </source>
</evidence>
<dbReference type="NCBIfam" id="TIGR01122">
    <property type="entry name" value="ilvE_I"/>
    <property type="match status" value="1"/>
</dbReference>
<dbReference type="GO" id="GO:0009099">
    <property type="term" value="P:L-valine biosynthetic process"/>
    <property type="evidence" value="ECO:0007669"/>
    <property type="project" value="UniProtKB-UniPathway"/>
</dbReference>
<dbReference type="RefSeq" id="WP_114795513.1">
    <property type="nucleotide sequence ID" value="NZ_QQZY01000002.1"/>
</dbReference>
<proteinExistence type="inferred from homology"/>
<evidence type="ECO:0000256" key="3">
    <source>
        <dbReference type="ARBA" id="ARBA00004931"/>
    </source>
</evidence>
<dbReference type="FunFam" id="3.20.10.10:FF:000002">
    <property type="entry name" value="D-alanine aminotransferase"/>
    <property type="match status" value="1"/>
</dbReference>
<evidence type="ECO:0000256" key="9">
    <source>
        <dbReference type="ARBA" id="ARBA00022898"/>
    </source>
</evidence>
<dbReference type="InterPro" id="IPR033939">
    <property type="entry name" value="BCAT_family"/>
</dbReference>
<dbReference type="Gene3D" id="3.20.10.10">
    <property type="entry name" value="D-amino Acid Aminotransferase, subunit A, domain 2"/>
    <property type="match status" value="1"/>
</dbReference>
<comment type="pathway">
    <text evidence="2 14">Amino-acid biosynthesis; L-isoleucine biosynthesis; L-isoleucine from 2-oxobutanoate: step 4/4.</text>
</comment>
<dbReference type="UniPathway" id="UPA00048">
    <property type="reaction ID" value="UER00073"/>
</dbReference>
<gene>
    <name evidence="14" type="primary">ilvE</name>
    <name evidence="15" type="ORF">Gocc_1093</name>
</gene>
<comment type="caution">
    <text evidence="15">The sequence shown here is derived from an EMBL/GenBank/DDBJ whole genome shotgun (WGS) entry which is preliminary data.</text>
</comment>
<keyword evidence="7 14" id="KW-0028">Amino-acid biosynthesis</keyword>
<keyword evidence="16" id="KW-1185">Reference proteome</keyword>
<dbReference type="Pfam" id="PF01063">
    <property type="entry name" value="Aminotran_4"/>
    <property type="match status" value="1"/>
</dbReference>
<reference evidence="15 16" key="1">
    <citation type="submission" date="2018-07" db="EMBL/GenBank/DDBJ databases">
        <title>High-quality-draft genome sequence of Gaiella occulta.</title>
        <authorList>
            <person name="Severino R."/>
            <person name="Froufe H.J.C."/>
            <person name="Rainey F.A."/>
            <person name="Barroso C."/>
            <person name="Albuquerque L."/>
            <person name="Lobo-Da-Cunha A."/>
            <person name="Da Costa M.S."/>
            <person name="Egas C."/>
        </authorList>
    </citation>
    <scope>NUCLEOTIDE SEQUENCE [LARGE SCALE GENOMIC DNA]</scope>
    <source>
        <strain evidence="15 16">F2-233</strain>
    </source>
</reference>
<keyword evidence="6 14" id="KW-0032">Aminotransferase</keyword>
<comment type="catalytic activity">
    <reaction evidence="13 14">
        <text>L-leucine + 2-oxoglutarate = 4-methyl-2-oxopentanoate + L-glutamate</text>
        <dbReference type="Rhea" id="RHEA:18321"/>
        <dbReference type="ChEBI" id="CHEBI:16810"/>
        <dbReference type="ChEBI" id="CHEBI:17865"/>
        <dbReference type="ChEBI" id="CHEBI:29985"/>
        <dbReference type="ChEBI" id="CHEBI:57427"/>
        <dbReference type="EC" id="2.6.1.42"/>
    </reaction>
</comment>
<comment type="pathway">
    <text evidence="4 14">Amino-acid biosynthesis; L-leucine biosynthesis; L-leucine from 3-methyl-2-oxobutanoate: step 4/4.</text>
</comment>
<evidence type="ECO:0000256" key="7">
    <source>
        <dbReference type="ARBA" id="ARBA00022605"/>
    </source>
</evidence>
<evidence type="ECO:0000256" key="1">
    <source>
        <dbReference type="ARBA" id="ARBA00001933"/>
    </source>
</evidence>
<evidence type="ECO:0000256" key="11">
    <source>
        <dbReference type="ARBA" id="ARBA00048212"/>
    </source>
</evidence>
<dbReference type="SUPFAM" id="SSF56752">
    <property type="entry name" value="D-aminoacid aminotransferase-like PLP-dependent enzymes"/>
    <property type="match status" value="1"/>
</dbReference>
<comment type="catalytic activity">
    <reaction evidence="12 14">
        <text>L-isoleucine + 2-oxoglutarate = (S)-3-methyl-2-oxopentanoate + L-glutamate</text>
        <dbReference type="Rhea" id="RHEA:24801"/>
        <dbReference type="ChEBI" id="CHEBI:16810"/>
        <dbReference type="ChEBI" id="CHEBI:29985"/>
        <dbReference type="ChEBI" id="CHEBI:35146"/>
        <dbReference type="ChEBI" id="CHEBI:58045"/>
        <dbReference type="EC" id="2.6.1.42"/>
    </reaction>
</comment>
<dbReference type="GO" id="GO:0009097">
    <property type="term" value="P:isoleucine biosynthetic process"/>
    <property type="evidence" value="ECO:0007669"/>
    <property type="project" value="UniProtKB-UniPathway"/>
</dbReference>
<protein>
    <recommendedName>
        <fullName evidence="14">Branched-chain-amino-acid aminotransferase</fullName>
        <shortName evidence="14">BCAT</shortName>
        <ecNumber evidence="14">2.6.1.42</ecNumber>
    </recommendedName>
</protein>
<comment type="function">
    <text evidence="14">Acts on leucine, isoleucine and valine.</text>
</comment>
<evidence type="ECO:0000256" key="5">
    <source>
        <dbReference type="ARBA" id="ARBA00009320"/>
    </source>
</evidence>
<accession>A0A7M2YYQ9</accession>
<evidence type="ECO:0000256" key="14">
    <source>
        <dbReference type="RuleBase" id="RU364094"/>
    </source>
</evidence>
<evidence type="ECO:0000256" key="2">
    <source>
        <dbReference type="ARBA" id="ARBA00004824"/>
    </source>
</evidence>
<dbReference type="Proteomes" id="UP000254134">
    <property type="component" value="Unassembled WGS sequence"/>
</dbReference>
<evidence type="ECO:0000256" key="8">
    <source>
        <dbReference type="ARBA" id="ARBA00022679"/>
    </source>
</evidence>
<organism evidence="15 16">
    <name type="scientific">Gaiella occulta</name>
    <dbReference type="NCBI Taxonomy" id="1002870"/>
    <lineage>
        <taxon>Bacteria</taxon>
        <taxon>Bacillati</taxon>
        <taxon>Actinomycetota</taxon>
        <taxon>Thermoleophilia</taxon>
        <taxon>Gaiellales</taxon>
        <taxon>Gaiellaceae</taxon>
        <taxon>Gaiella</taxon>
    </lineage>
</organism>
<comment type="catalytic activity">
    <reaction evidence="11 14">
        <text>L-valine + 2-oxoglutarate = 3-methyl-2-oxobutanoate + L-glutamate</text>
        <dbReference type="Rhea" id="RHEA:24813"/>
        <dbReference type="ChEBI" id="CHEBI:11851"/>
        <dbReference type="ChEBI" id="CHEBI:16810"/>
        <dbReference type="ChEBI" id="CHEBI:29985"/>
        <dbReference type="ChEBI" id="CHEBI:57762"/>
        <dbReference type="EC" id="2.6.1.42"/>
    </reaction>
</comment>
<reference evidence="16" key="2">
    <citation type="journal article" date="2019" name="MicrobiologyOpen">
        <title>High-quality draft genome sequence of Gaiella occulta isolated from a 150 meter deep mineral water borehole and comparison with the genome sequences of other deep-branching lineages of the phylum Actinobacteria.</title>
        <authorList>
            <person name="Severino R."/>
            <person name="Froufe H.J.C."/>
            <person name="Barroso C."/>
            <person name="Albuquerque L."/>
            <person name="Lobo-da-Cunha A."/>
            <person name="da Costa M.S."/>
            <person name="Egas C."/>
        </authorList>
    </citation>
    <scope>NUCLEOTIDE SEQUENCE [LARGE SCALE GENOMIC DNA]</scope>
    <source>
        <strain evidence="16">F2-233</strain>
    </source>
</reference>
<comment type="similarity">
    <text evidence="5 14">Belongs to the class-IV pyridoxal-phosphate-dependent aminotransferase family.</text>
</comment>
<dbReference type="InterPro" id="IPR005785">
    <property type="entry name" value="B_amino_transI"/>
</dbReference>
<dbReference type="Gene3D" id="3.30.470.10">
    <property type="match status" value="1"/>
</dbReference>
<dbReference type="InterPro" id="IPR036038">
    <property type="entry name" value="Aminotransferase-like"/>
</dbReference>
<dbReference type="InterPro" id="IPR050571">
    <property type="entry name" value="Class-IV_PLP-Dep_Aminotrnsfr"/>
</dbReference>
<evidence type="ECO:0000256" key="6">
    <source>
        <dbReference type="ARBA" id="ARBA00022576"/>
    </source>
</evidence>
<keyword evidence="10 14" id="KW-0100">Branched-chain amino acid biosynthesis</keyword>
<dbReference type="PANTHER" id="PTHR42743">
    <property type="entry name" value="AMINO-ACID AMINOTRANSFERASE"/>
    <property type="match status" value="1"/>
</dbReference>
<evidence type="ECO:0000256" key="13">
    <source>
        <dbReference type="ARBA" id="ARBA00049229"/>
    </source>
</evidence>
<evidence type="ECO:0000256" key="12">
    <source>
        <dbReference type="ARBA" id="ARBA00048798"/>
    </source>
</evidence>
<comment type="pathway">
    <text evidence="3 14">Amino-acid biosynthesis; L-valine biosynthesis; L-valine from pyruvate: step 4/4.</text>
</comment>
<dbReference type="EMBL" id="QQZY01000002">
    <property type="protein sequence ID" value="RDI75295.1"/>
    <property type="molecule type" value="Genomic_DNA"/>
</dbReference>
<dbReference type="InterPro" id="IPR001544">
    <property type="entry name" value="Aminotrans_IV"/>
</dbReference>
<dbReference type="GO" id="GO:0009098">
    <property type="term" value="P:L-leucine biosynthetic process"/>
    <property type="evidence" value="ECO:0007669"/>
    <property type="project" value="UniProtKB-UniPathway"/>
</dbReference>
<dbReference type="GO" id="GO:0004084">
    <property type="term" value="F:branched-chain-amino-acid transaminase activity"/>
    <property type="evidence" value="ECO:0007669"/>
    <property type="project" value="UniProtKB-EC"/>
</dbReference>
<comment type="cofactor">
    <cofactor evidence="1 14">
        <name>pyridoxal 5'-phosphate</name>
        <dbReference type="ChEBI" id="CHEBI:597326"/>
    </cofactor>
</comment>
<dbReference type="AlphaFoldDB" id="A0A7M2YYQ9"/>
<keyword evidence="9 14" id="KW-0663">Pyridoxal phosphate</keyword>
<evidence type="ECO:0000313" key="15">
    <source>
        <dbReference type="EMBL" id="RDI75295.1"/>
    </source>
</evidence>
<dbReference type="OrthoDB" id="9804984at2"/>
<dbReference type="PANTHER" id="PTHR42743:SF11">
    <property type="entry name" value="AMINODEOXYCHORISMATE LYASE"/>
    <property type="match status" value="1"/>
</dbReference>
<keyword evidence="8 14" id="KW-0808">Transferase</keyword>
<name>A0A7M2YYQ9_9ACTN</name>
<evidence type="ECO:0000313" key="16">
    <source>
        <dbReference type="Proteomes" id="UP000254134"/>
    </source>
</evidence>
<evidence type="ECO:0000256" key="4">
    <source>
        <dbReference type="ARBA" id="ARBA00005072"/>
    </source>
</evidence>
<dbReference type="UniPathway" id="UPA00047">
    <property type="reaction ID" value="UER00058"/>
</dbReference>
<dbReference type="EC" id="2.6.1.42" evidence="14"/>